<dbReference type="SUPFAM" id="SSF52374">
    <property type="entry name" value="Nucleotidylyl transferase"/>
    <property type="match status" value="1"/>
</dbReference>
<proteinExistence type="predicted"/>
<evidence type="ECO:0000256" key="2">
    <source>
        <dbReference type="ARBA" id="ARBA00022741"/>
    </source>
</evidence>
<sequence length="95" mass="11079">LGSATVLIGDPSGRSTERKQSLSNDDIVSNTENIERLIRLIFQNHEKYFWKEQQKKLMPLTVVNNLSFYENMNTITFVSTYGPHFRMNQLLSRKV</sequence>
<evidence type="ECO:0000256" key="1">
    <source>
        <dbReference type="ARBA" id="ARBA00022598"/>
    </source>
</evidence>
<dbReference type="Proteomes" id="UP000663848">
    <property type="component" value="Unassembled WGS sequence"/>
</dbReference>
<comment type="catalytic activity">
    <reaction evidence="6">
        <text>tRNA(Tyr) + L-tyrosine + ATP = L-tyrosyl-tRNA(Tyr) + AMP + diphosphate + H(+)</text>
        <dbReference type="Rhea" id="RHEA:10220"/>
        <dbReference type="Rhea" id="RHEA-COMP:9706"/>
        <dbReference type="Rhea" id="RHEA-COMP:9707"/>
        <dbReference type="ChEBI" id="CHEBI:15378"/>
        <dbReference type="ChEBI" id="CHEBI:30616"/>
        <dbReference type="ChEBI" id="CHEBI:33019"/>
        <dbReference type="ChEBI" id="CHEBI:58315"/>
        <dbReference type="ChEBI" id="CHEBI:78442"/>
        <dbReference type="ChEBI" id="CHEBI:78536"/>
        <dbReference type="ChEBI" id="CHEBI:456215"/>
        <dbReference type="EC" id="6.1.1.1"/>
    </reaction>
</comment>
<evidence type="ECO:0000256" key="4">
    <source>
        <dbReference type="ARBA" id="ARBA00022917"/>
    </source>
</evidence>
<name>A0A822BM58_9BILA</name>
<dbReference type="InterPro" id="IPR024088">
    <property type="entry name" value="Tyr-tRNA-ligase_bac-type"/>
</dbReference>
<accession>A0A822BM58</accession>
<dbReference type="GO" id="GO:0005524">
    <property type="term" value="F:ATP binding"/>
    <property type="evidence" value="ECO:0007669"/>
    <property type="project" value="UniProtKB-KW"/>
</dbReference>
<dbReference type="GO" id="GO:0004831">
    <property type="term" value="F:tyrosine-tRNA ligase activity"/>
    <property type="evidence" value="ECO:0007669"/>
    <property type="project" value="UniProtKB-EC"/>
</dbReference>
<protein>
    <submittedName>
        <fullName evidence="8">Uncharacterized protein</fullName>
    </submittedName>
</protein>
<feature type="non-terminal residue" evidence="8">
    <location>
        <position position="95"/>
    </location>
</feature>
<evidence type="ECO:0000256" key="7">
    <source>
        <dbReference type="SAM" id="MobiDB-lite"/>
    </source>
</evidence>
<evidence type="ECO:0000313" key="9">
    <source>
        <dbReference type="Proteomes" id="UP000663848"/>
    </source>
</evidence>
<reference evidence="8" key="1">
    <citation type="submission" date="2021-02" db="EMBL/GenBank/DDBJ databases">
        <authorList>
            <person name="Nowell W R."/>
        </authorList>
    </citation>
    <scope>NUCLEOTIDE SEQUENCE</scope>
</reference>
<dbReference type="EMBL" id="CAJOBR010039162">
    <property type="protein sequence ID" value="CAF5021526.1"/>
    <property type="molecule type" value="Genomic_DNA"/>
</dbReference>
<dbReference type="GO" id="GO:0005829">
    <property type="term" value="C:cytosol"/>
    <property type="evidence" value="ECO:0007669"/>
    <property type="project" value="TreeGrafter"/>
</dbReference>
<keyword evidence="3" id="KW-0067">ATP-binding</keyword>
<dbReference type="GO" id="GO:0006418">
    <property type="term" value="P:tRNA aminoacylation for protein translation"/>
    <property type="evidence" value="ECO:0007669"/>
    <property type="project" value="InterPro"/>
</dbReference>
<evidence type="ECO:0000256" key="6">
    <source>
        <dbReference type="ARBA" id="ARBA00048248"/>
    </source>
</evidence>
<feature type="non-terminal residue" evidence="8">
    <location>
        <position position="1"/>
    </location>
</feature>
<organism evidence="8 9">
    <name type="scientific">Rotaria socialis</name>
    <dbReference type="NCBI Taxonomy" id="392032"/>
    <lineage>
        <taxon>Eukaryota</taxon>
        <taxon>Metazoa</taxon>
        <taxon>Spiralia</taxon>
        <taxon>Gnathifera</taxon>
        <taxon>Rotifera</taxon>
        <taxon>Eurotatoria</taxon>
        <taxon>Bdelloidea</taxon>
        <taxon>Philodinida</taxon>
        <taxon>Philodinidae</taxon>
        <taxon>Rotaria</taxon>
    </lineage>
</organism>
<dbReference type="GO" id="GO:0005739">
    <property type="term" value="C:mitochondrion"/>
    <property type="evidence" value="ECO:0007669"/>
    <property type="project" value="TreeGrafter"/>
</dbReference>
<evidence type="ECO:0000256" key="5">
    <source>
        <dbReference type="ARBA" id="ARBA00023146"/>
    </source>
</evidence>
<keyword evidence="4" id="KW-0648">Protein biosynthesis</keyword>
<dbReference type="Gene3D" id="3.40.50.620">
    <property type="entry name" value="HUPs"/>
    <property type="match status" value="1"/>
</dbReference>
<feature type="region of interest" description="Disordered" evidence="7">
    <location>
        <begin position="1"/>
        <end position="24"/>
    </location>
</feature>
<dbReference type="Pfam" id="PF00579">
    <property type="entry name" value="tRNA-synt_1b"/>
    <property type="match status" value="1"/>
</dbReference>
<gene>
    <name evidence="8" type="ORF">QYT958_LOCUS39985</name>
</gene>
<dbReference type="AlphaFoldDB" id="A0A822BM58"/>
<dbReference type="InterPro" id="IPR002305">
    <property type="entry name" value="aa-tRNA-synth_Ic"/>
</dbReference>
<keyword evidence="5" id="KW-0030">Aminoacyl-tRNA synthetase</keyword>
<keyword evidence="2" id="KW-0547">Nucleotide-binding</keyword>
<dbReference type="PANTHER" id="PTHR11766:SF0">
    <property type="entry name" value="TYROSINE--TRNA LIGASE, MITOCHONDRIAL"/>
    <property type="match status" value="1"/>
</dbReference>
<evidence type="ECO:0000256" key="3">
    <source>
        <dbReference type="ARBA" id="ARBA00022840"/>
    </source>
</evidence>
<dbReference type="InterPro" id="IPR014729">
    <property type="entry name" value="Rossmann-like_a/b/a_fold"/>
</dbReference>
<comment type="caution">
    <text evidence="8">The sequence shown here is derived from an EMBL/GenBank/DDBJ whole genome shotgun (WGS) entry which is preliminary data.</text>
</comment>
<dbReference type="PANTHER" id="PTHR11766">
    <property type="entry name" value="TYROSYL-TRNA SYNTHETASE"/>
    <property type="match status" value="1"/>
</dbReference>
<keyword evidence="1" id="KW-0436">Ligase</keyword>
<evidence type="ECO:0000313" key="8">
    <source>
        <dbReference type="EMBL" id="CAF5021526.1"/>
    </source>
</evidence>